<name>A0A3P6QZI6_CYLGO</name>
<protein>
    <submittedName>
        <fullName evidence="1">Uncharacterized protein</fullName>
    </submittedName>
</protein>
<organism evidence="1 2">
    <name type="scientific">Cylicostephanus goldi</name>
    <name type="common">Nematode worm</name>
    <dbReference type="NCBI Taxonomy" id="71465"/>
    <lineage>
        <taxon>Eukaryota</taxon>
        <taxon>Metazoa</taxon>
        <taxon>Ecdysozoa</taxon>
        <taxon>Nematoda</taxon>
        <taxon>Chromadorea</taxon>
        <taxon>Rhabditida</taxon>
        <taxon>Rhabditina</taxon>
        <taxon>Rhabditomorpha</taxon>
        <taxon>Strongyloidea</taxon>
        <taxon>Strongylidae</taxon>
        <taxon>Cylicostephanus</taxon>
    </lineage>
</organism>
<dbReference type="Proteomes" id="UP000271889">
    <property type="component" value="Unassembled WGS sequence"/>
</dbReference>
<accession>A0A3P6QZI6</accession>
<gene>
    <name evidence="1" type="ORF">CGOC_LOCUS3495</name>
</gene>
<keyword evidence="2" id="KW-1185">Reference proteome</keyword>
<sequence>MGLEVGPNFRLGYHVRALMLLERHISQARGFVVNALQIKVNRLKEKLTTIGYSPEQIREARLEMGADLISNEERSDLSEELQRPAHDCRSKIGVYKTPEECLRILREFRRKFSWMFNDV</sequence>
<evidence type="ECO:0000313" key="2">
    <source>
        <dbReference type="Proteomes" id="UP000271889"/>
    </source>
</evidence>
<dbReference type="AlphaFoldDB" id="A0A3P6QZI6"/>
<reference evidence="1 2" key="1">
    <citation type="submission" date="2018-11" db="EMBL/GenBank/DDBJ databases">
        <authorList>
            <consortium name="Pathogen Informatics"/>
        </authorList>
    </citation>
    <scope>NUCLEOTIDE SEQUENCE [LARGE SCALE GENOMIC DNA]</scope>
</reference>
<evidence type="ECO:0000313" key="1">
    <source>
        <dbReference type="EMBL" id="VDK55996.1"/>
    </source>
</evidence>
<proteinExistence type="predicted"/>
<dbReference type="EMBL" id="UYRV01008838">
    <property type="protein sequence ID" value="VDK55996.1"/>
    <property type="molecule type" value="Genomic_DNA"/>
</dbReference>
<dbReference type="OrthoDB" id="5823879at2759"/>